<evidence type="ECO:0000313" key="3">
    <source>
        <dbReference type="EMBL" id="GAA4455764.1"/>
    </source>
</evidence>
<dbReference type="InterPro" id="IPR011004">
    <property type="entry name" value="Trimer_LpxA-like_sf"/>
</dbReference>
<dbReference type="PANTHER" id="PTHR43584:SF8">
    <property type="entry name" value="N-ACETYLMURAMATE ALPHA-1-PHOSPHATE URIDYLYLTRANSFERASE"/>
    <property type="match status" value="1"/>
</dbReference>
<keyword evidence="4" id="KW-1185">Reference proteome</keyword>
<dbReference type="Gene3D" id="2.160.10.10">
    <property type="entry name" value="Hexapeptide repeat proteins"/>
    <property type="match status" value="1"/>
</dbReference>
<keyword evidence="2" id="KW-0012">Acyltransferase</keyword>
<dbReference type="EMBL" id="BAABEZ010000022">
    <property type="protein sequence ID" value="GAA4455764.1"/>
    <property type="molecule type" value="Genomic_DNA"/>
</dbReference>
<comment type="caution">
    <text evidence="3">The sequence shown here is derived from an EMBL/GenBank/DDBJ whole genome shotgun (WGS) entry which is preliminary data.</text>
</comment>
<evidence type="ECO:0000256" key="2">
    <source>
        <dbReference type="ARBA" id="ARBA00023315"/>
    </source>
</evidence>
<dbReference type="SUPFAM" id="SSF51161">
    <property type="entry name" value="Trimeric LpxA-like enzymes"/>
    <property type="match status" value="1"/>
</dbReference>
<evidence type="ECO:0000313" key="4">
    <source>
        <dbReference type="Proteomes" id="UP001501410"/>
    </source>
</evidence>
<dbReference type="Pfam" id="PF13562">
    <property type="entry name" value="NTP_transf_4"/>
    <property type="match status" value="1"/>
</dbReference>
<keyword evidence="1" id="KW-0808">Transferase</keyword>
<organism evidence="3 4">
    <name type="scientific">Rurimicrobium arvi</name>
    <dbReference type="NCBI Taxonomy" id="2049916"/>
    <lineage>
        <taxon>Bacteria</taxon>
        <taxon>Pseudomonadati</taxon>
        <taxon>Bacteroidota</taxon>
        <taxon>Chitinophagia</taxon>
        <taxon>Chitinophagales</taxon>
        <taxon>Chitinophagaceae</taxon>
        <taxon>Rurimicrobium</taxon>
    </lineage>
</organism>
<dbReference type="RefSeq" id="WP_344826253.1">
    <property type="nucleotide sequence ID" value="NZ_BAABEZ010000022.1"/>
</dbReference>
<accession>A0ABP8MW55</accession>
<dbReference type="InterPro" id="IPR050065">
    <property type="entry name" value="GlmU-like"/>
</dbReference>
<proteinExistence type="predicted"/>
<dbReference type="NCBIfam" id="TIGR03991">
    <property type="entry name" value="alt_bact_glmU"/>
    <property type="match status" value="1"/>
</dbReference>
<dbReference type="Proteomes" id="UP001501410">
    <property type="component" value="Unassembled WGS sequence"/>
</dbReference>
<dbReference type="PANTHER" id="PTHR43584">
    <property type="entry name" value="NUCLEOTIDYL TRANSFERASE"/>
    <property type="match status" value="1"/>
</dbReference>
<evidence type="ECO:0000256" key="1">
    <source>
        <dbReference type="ARBA" id="ARBA00022679"/>
    </source>
</evidence>
<gene>
    <name evidence="3" type="ORF">GCM10023092_19950</name>
</gene>
<dbReference type="InterPro" id="IPR023917">
    <property type="entry name" value="Bifunctiontional_GlmU_bac-type"/>
</dbReference>
<reference evidence="4" key="1">
    <citation type="journal article" date="2019" name="Int. J. Syst. Evol. Microbiol.">
        <title>The Global Catalogue of Microorganisms (GCM) 10K type strain sequencing project: providing services to taxonomists for standard genome sequencing and annotation.</title>
        <authorList>
            <consortium name="The Broad Institute Genomics Platform"/>
            <consortium name="The Broad Institute Genome Sequencing Center for Infectious Disease"/>
            <person name="Wu L."/>
            <person name="Ma J."/>
        </authorList>
    </citation>
    <scope>NUCLEOTIDE SEQUENCE [LARGE SCALE GENOMIC DNA]</scope>
    <source>
        <strain evidence="4">JCM 31921</strain>
    </source>
</reference>
<protein>
    <submittedName>
        <fullName evidence="3">GlmU family protein</fullName>
    </submittedName>
</protein>
<sequence length="395" mass="43081">MNYVLFDPHWRRQLLPFTHTRPVADIRCGIMTMRERWEHFCATDTSTLCPDYMQGVFPHAGAGACLYLNGAVFADAQLWKAVSSLQAGQALIAGTMIVAVCTDESWTKPYESFEVFAQTNDMVVYDGSAACLQQVWDIFRQNGKAIGEDFALLTQGRSSAPVPEYVTTVNSGQIFIEPGAVIAPCILNASSGPIYIAADAEIMDGSLVRGPFALGKHAVLKMGAKVYGPTTIGDGCKVGGEVSNVVFFANSNKGHDGFLGNTVVGEWCNFGADSNCSNLKNNYDLVKIWDEDADKLINTGLQFCGLMMGDHSKCGINTMFNTGTIVGVSANIFGSGFPDKFVPSFSWGACDSTEVYQFDKAMETAGRMMERRGKTMSEAEKAMLQYVFDHRKHSH</sequence>
<name>A0ABP8MW55_9BACT</name>